<accession>A0AAV2Q7F1</accession>
<dbReference type="Proteomes" id="UP001497623">
    <property type="component" value="Unassembled WGS sequence"/>
</dbReference>
<evidence type="ECO:0000256" key="1">
    <source>
        <dbReference type="SAM" id="SignalP"/>
    </source>
</evidence>
<dbReference type="AlphaFoldDB" id="A0AAV2Q7F1"/>
<proteinExistence type="predicted"/>
<feature type="chain" id="PRO_5043886881" description="Chitin-binding type-2 domain-containing protein" evidence="1">
    <location>
        <begin position="21"/>
        <end position="148"/>
    </location>
</feature>
<name>A0AAV2Q7F1_MEGNR</name>
<keyword evidence="4" id="KW-1185">Reference proteome</keyword>
<evidence type="ECO:0000313" key="3">
    <source>
        <dbReference type="EMBL" id="CAL4072186.1"/>
    </source>
</evidence>
<dbReference type="GO" id="GO:0008061">
    <property type="term" value="F:chitin binding"/>
    <property type="evidence" value="ECO:0007669"/>
    <property type="project" value="InterPro"/>
</dbReference>
<feature type="signal peptide" evidence="1">
    <location>
        <begin position="1"/>
        <end position="20"/>
    </location>
</feature>
<keyword evidence="1" id="KW-0732">Signal</keyword>
<dbReference type="SUPFAM" id="SSF57625">
    <property type="entry name" value="Invertebrate chitin-binding proteins"/>
    <property type="match status" value="1"/>
</dbReference>
<gene>
    <name evidence="3" type="ORF">MNOR_LOCUS8768</name>
</gene>
<dbReference type="PANTHER" id="PTHR22933">
    <property type="entry name" value="FI18007P1-RELATED"/>
    <property type="match status" value="1"/>
</dbReference>
<dbReference type="PANTHER" id="PTHR22933:SF43">
    <property type="entry name" value="LP10131P"/>
    <property type="match status" value="1"/>
</dbReference>
<dbReference type="InterPro" id="IPR052976">
    <property type="entry name" value="Scoloptoxin-like"/>
</dbReference>
<dbReference type="Pfam" id="PF01607">
    <property type="entry name" value="CBM_14"/>
    <property type="match status" value="1"/>
</dbReference>
<evidence type="ECO:0000313" key="4">
    <source>
        <dbReference type="Proteomes" id="UP001497623"/>
    </source>
</evidence>
<evidence type="ECO:0000259" key="2">
    <source>
        <dbReference type="PROSITE" id="PS50940"/>
    </source>
</evidence>
<comment type="caution">
    <text evidence="3">The sequence shown here is derived from an EMBL/GenBank/DDBJ whole genome shotgun (WGS) entry which is preliminary data.</text>
</comment>
<feature type="domain" description="Chitin-binding type-2" evidence="2">
    <location>
        <begin position="38"/>
        <end position="106"/>
    </location>
</feature>
<dbReference type="EMBL" id="CAXKWB010004127">
    <property type="protein sequence ID" value="CAL4072186.1"/>
    <property type="molecule type" value="Genomic_DNA"/>
</dbReference>
<dbReference type="GO" id="GO:0005576">
    <property type="term" value="C:extracellular region"/>
    <property type="evidence" value="ECO:0007669"/>
    <property type="project" value="InterPro"/>
</dbReference>
<dbReference type="InterPro" id="IPR036508">
    <property type="entry name" value="Chitin-bd_dom_sf"/>
</dbReference>
<dbReference type="PROSITE" id="PS50940">
    <property type="entry name" value="CHIT_BIND_II"/>
    <property type="match status" value="1"/>
</dbReference>
<dbReference type="InterPro" id="IPR002557">
    <property type="entry name" value="Chitin-bd_dom"/>
</dbReference>
<organism evidence="3 4">
    <name type="scientific">Meganyctiphanes norvegica</name>
    <name type="common">Northern krill</name>
    <name type="synonym">Thysanopoda norvegica</name>
    <dbReference type="NCBI Taxonomy" id="48144"/>
    <lineage>
        <taxon>Eukaryota</taxon>
        <taxon>Metazoa</taxon>
        <taxon>Ecdysozoa</taxon>
        <taxon>Arthropoda</taxon>
        <taxon>Crustacea</taxon>
        <taxon>Multicrustacea</taxon>
        <taxon>Malacostraca</taxon>
        <taxon>Eumalacostraca</taxon>
        <taxon>Eucarida</taxon>
        <taxon>Euphausiacea</taxon>
        <taxon>Euphausiidae</taxon>
        <taxon>Meganyctiphanes</taxon>
    </lineage>
</organism>
<sequence length="148" mass="15945">MLRTSALVVVLATAAFGRLAYQFAADSETILSQPLQSTFDCVGREYGYYADVDNNCEVFHVCLPVTDDLGEVLETAQFSFICGNQTVFSQDSLTCSLRELASPCQDSQNLYGAVAFGDVTDTGVQQEVDAPLIANADVRAQVPDAQTN</sequence>
<reference evidence="3 4" key="1">
    <citation type="submission" date="2024-05" db="EMBL/GenBank/DDBJ databases">
        <authorList>
            <person name="Wallberg A."/>
        </authorList>
    </citation>
    <scope>NUCLEOTIDE SEQUENCE [LARGE SCALE GENOMIC DNA]</scope>
</reference>
<protein>
    <recommendedName>
        <fullName evidence="2">Chitin-binding type-2 domain-containing protein</fullName>
    </recommendedName>
</protein>